<keyword evidence="3" id="KW-0645">Protease</keyword>
<protein>
    <recommendedName>
        <fullName evidence="11">Peptidase M43 pregnancy-associated plasma-A domain-containing protein</fullName>
    </recommendedName>
</protein>
<dbReference type="GO" id="GO:0006508">
    <property type="term" value="P:proteolysis"/>
    <property type="evidence" value="ECO:0007669"/>
    <property type="project" value="UniProtKB-KW"/>
</dbReference>
<gene>
    <name evidence="12" type="ORF">HYE67_007932</name>
</gene>
<evidence type="ECO:0000256" key="3">
    <source>
        <dbReference type="ARBA" id="ARBA00022670"/>
    </source>
</evidence>
<evidence type="ECO:0000256" key="5">
    <source>
        <dbReference type="ARBA" id="ARBA00022729"/>
    </source>
</evidence>
<evidence type="ECO:0000256" key="6">
    <source>
        <dbReference type="ARBA" id="ARBA00022801"/>
    </source>
</evidence>
<comment type="function">
    <text evidence="1">Secreted metalloproteinase that allows assimilation of proteinaceous substrates.</text>
</comment>
<comment type="similarity">
    <text evidence="2">Belongs to the peptidase M43B family.</text>
</comment>
<reference evidence="12" key="1">
    <citation type="submission" date="2020-11" db="EMBL/GenBank/DDBJ databases">
        <title>The chromosome-scale genome resource for two endophytic Fusarium species: F. culmorum and F. pseudograminearum.</title>
        <authorList>
            <person name="Yuan Z."/>
        </authorList>
    </citation>
    <scope>NUCLEOTIDE SEQUENCE</scope>
    <source>
        <strain evidence="12">Class2-1B</strain>
    </source>
</reference>
<dbReference type="Pfam" id="PF05572">
    <property type="entry name" value="Peptidase_M43"/>
    <property type="match status" value="1"/>
</dbReference>
<evidence type="ECO:0000256" key="8">
    <source>
        <dbReference type="ARBA" id="ARBA00023049"/>
    </source>
</evidence>
<dbReference type="GO" id="GO:0008237">
    <property type="term" value="F:metallopeptidase activity"/>
    <property type="evidence" value="ECO:0007669"/>
    <property type="project" value="UniProtKB-KW"/>
</dbReference>
<keyword evidence="9" id="KW-1015">Disulfide bond</keyword>
<evidence type="ECO:0000313" key="13">
    <source>
        <dbReference type="Proteomes" id="UP000663297"/>
    </source>
</evidence>
<keyword evidence="8" id="KW-0482">Metalloprotease</keyword>
<dbReference type="CDD" id="cd22997">
    <property type="entry name" value="GT_LH"/>
    <property type="match status" value="1"/>
</dbReference>
<sequence>MVSKLALALFFGNALAGLAVRALPPRCAVADPTAEQVQHAQNLKKIESVSKVAAASITVDTYFHVVSSSSSKYISKAKLTAQLKALNDAYGPNDITFKLIDTTFTTNTNWAAGNGELAMKRQLRQGDYKTLNLYFTDVAKLGGTEALGYCYFPEPNVSTGSQKFILDGCVIVAETVPGGTAAPYNLGGTAVHEVGHWFNLFHTFQDGCNGGDLVADTPAQARQTSGCPARMDTCPNQAGDDPIHNYMDYSDDVCYEEFTPGQQTRMHSAWTAYRKQFQQQPLIQDIKVPVGRDYFFSPIDFIMTVKLVIPRAHRVRPAVYVFIIFTFSFALLFSSSWQPTNLNSDDADRKFAFIIPATSPSPDLCKTITTALALGYPSPVIVNWGLNHRSISGWRGGKMLTKTPGIVKYLDTVMRPDTHPSERLREDDILLVVDGYDVWFQLPAQILLERYHRINREANERLYKQWNRRGPMPMRQTILFGSGKFCYPGKLKAGTDMRCDQWPMSPLRADLYGPETDKNMTQHHTIRPKWINDGIMIGPAGDVRRYLRHAQEKMERGLGLGYHMYSSQATTGEVMIEQEILRQWQRETKTPKQNLLEVMNSNLEFHAGLDYSQQISVQTTMTRNRDKSDHGDFVRLGDQSDIDRHSEALGLVPARLQGLPEDIKAAKNPLSDMVGGANWTDMPLYANFYTESVPVMIHYNSLKDRRSSWWHKPWYYQHLRKLVKSGLEQRHPDEPLVTLKLRNGRIRYWALSAEEEDRYPRQFNGTADERLNKMRFNDICRHEKTAPHGPNQEWWEEVFRDTGGPWK</sequence>
<evidence type="ECO:0000256" key="2">
    <source>
        <dbReference type="ARBA" id="ARBA00008721"/>
    </source>
</evidence>
<dbReference type="CDD" id="cd04275">
    <property type="entry name" value="ZnMc_pappalysin_like"/>
    <property type="match status" value="1"/>
</dbReference>
<dbReference type="AlphaFoldDB" id="A0A7S8DBS1"/>
<feature type="signal peptide" evidence="10">
    <location>
        <begin position="1"/>
        <end position="16"/>
    </location>
</feature>
<organism evidence="12 13">
    <name type="scientific">Fusarium culmorum</name>
    <dbReference type="NCBI Taxonomy" id="5516"/>
    <lineage>
        <taxon>Eukaryota</taxon>
        <taxon>Fungi</taxon>
        <taxon>Dikarya</taxon>
        <taxon>Ascomycota</taxon>
        <taxon>Pezizomycotina</taxon>
        <taxon>Sordariomycetes</taxon>
        <taxon>Hypocreomycetidae</taxon>
        <taxon>Hypocreales</taxon>
        <taxon>Nectriaceae</taxon>
        <taxon>Fusarium</taxon>
    </lineage>
</organism>
<keyword evidence="4" id="KW-0479">Metal-binding</keyword>
<dbReference type="InterPro" id="IPR008754">
    <property type="entry name" value="Peptidase_M43"/>
</dbReference>
<keyword evidence="7" id="KW-0862">Zinc</keyword>
<dbReference type="Proteomes" id="UP000663297">
    <property type="component" value="Chromosome 4"/>
</dbReference>
<evidence type="ECO:0000313" key="12">
    <source>
        <dbReference type="EMBL" id="QPC65701.1"/>
    </source>
</evidence>
<dbReference type="InterPro" id="IPR024079">
    <property type="entry name" value="MetalloPept_cat_dom_sf"/>
</dbReference>
<keyword evidence="5 10" id="KW-0732">Signal</keyword>
<evidence type="ECO:0000256" key="1">
    <source>
        <dbReference type="ARBA" id="ARBA00003174"/>
    </source>
</evidence>
<dbReference type="SUPFAM" id="SSF55486">
    <property type="entry name" value="Metalloproteases ('zincins'), catalytic domain"/>
    <property type="match status" value="1"/>
</dbReference>
<dbReference type="EMBL" id="CP064750">
    <property type="protein sequence ID" value="QPC65701.1"/>
    <property type="molecule type" value="Genomic_DNA"/>
</dbReference>
<evidence type="ECO:0000256" key="4">
    <source>
        <dbReference type="ARBA" id="ARBA00022723"/>
    </source>
</evidence>
<feature type="domain" description="Peptidase M43 pregnancy-associated plasma-A" evidence="11">
    <location>
        <begin position="127"/>
        <end position="268"/>
    </location>
</feature>
<proteinExistence type="inferred from homology"/>
<evidence type="ECO:0000256" key="7">
    <source>
        <dbReference type="ARBA" id="ARBA00022833"/>
    </source>
</evidence>
<evidence type="ECO:0000256" key="9">
    <source>
        <dbReference type="ARBA" id="ARBA00023157"/>
    </source>
</evidence>
<accession>A0A7S8DBS1</accession>
<dbReference type="GO" id="GO:0046872">
    <property type="term" value="F:metal ion binding"/>
    <property type="evidence" value="ECO:0007669"/>
    <property type="project" value="UniProtKB-KW"/>
</dbReference>
<dbReference type="Gene3D" id="3.40.390.10">
    <property type="entry name" value="Collagenase (Catalytic Domain)"/>
    <property type="match status" value="1"/>
</dbReference>
<evidence type="ECO:0000256" key="10">
    <source>
        <dbReference type="SAM" id="SignalP"/>
    </source>
</evidence>
<keyword evidence="6" id="KW-0378">Hydrolase</keyword>
<name>A0A7S8DBS1_FUSCU</name>
<dbReference type="PANTHER" id="PTHR47466:SF1">
    <property type="entry name" value="METALLOPROTEASE MEP1 (AFU_ORTHOLOGUE AFUA_1G07730)-RELATED"/>
    <property type="match status" value="1"/>
</dbReference>
<evidence type="ECO:0000259" key="11">
    <source>
        <dbReference type="Pfam" id="PF05572"/>
    </source>
</evidence>
<feature type="chain" id="PRO_5031504807" description="Peptidase M43 pregnancy-associated plasma-A domain-containing protein" evidence="10">
    <location>
        <begin position="17"/>
        <end position="807"/>
    </location>
</feature>
<dbReference type="PANTHER" id="PTHR47466">
    <property type="match status" value="1"/>
</dbReference>